<dbReference type="EMBL" id="CP033073">
    <property type="protein sequence ID" value="AYN38239.1"/>
    <property type="molecule type" value="Genomic_DNA"/>
</dbReference>
<dbReference type="Proteomes" id="UP000268329">
    <property type="component" value="Chromosome"/>
</dbReference>
<accession>A0A3G2JBW4</accession>
<dbReference type="RefSeq" id="WP_121785748.1">
    <property type="nucleotide sequence ID" value="NZ_CP033073.1"/>
</dbReference>
<evidence type="ECO:0000313" key="2">
    <source>
        <dbReference type="Proteomes" id="UP000268329"/>
    </source>
</evidence>
<organism evidence="1 2">
    <name type="scientific">Streptomyces dangxiongensis</name>
    <dbReference type="NCBI Taxonomy" id="1442032"/>
    <lineage>
        <taxon>Bacteria</taxon>
        <taxon>Bacillati</taxon>
        <taxon>Actinomycetota</taxon>
        <taxon>Actinomycetes</taxon>
        <taxon>Kitasatosporales</taxon>
        <taxon>Streptomycetaceae</taxon>
        <taxon>Streptomyces</taxon>
    </lineage>
</organism>
<dbReference type="OrthoDB" id="4228083at2"/>
<dbReference type="KEGG" id="sdd:D9753_04060"/>
<gene>
    <name evidence="1" type="ORF">D9753_04060</name>
</gene>
<protein>
    <submittedName>
        <fullName evidence="1">Uncharacterized protein</fullName>
    </submittedName>
</protein>
<dbReference type="AlphaFoldDB" id="A0A3G2JBW4"/>
<reference evidence="1 2" key="1">
    <citation type="submission" date="2018-10" db="EMBL/GenBank/DDBJ databases">
        <title>The genome of Streptomyces dangxiongensis Z022.</title>
        <authorList>
            <person name="Zhang B."/>
        </authorList>
    </citation>
    <scope>NUCLEOTIDE SEQUENCE [LARGE SCALE GENOMIC DNA]</scope>
    <source>
        <strain evidence="1 2">Z022</strain>
    </source>
</reference>
<evidence type="ECO:0000313" key="1">
    <source>
        <dbReference type="EMBL" id="AYN38239.1"/>
    </source>
</evidence>
<proteinExistence type="predicted"/>
<keyword evidence="2" id="KW-1185">Reference proteome</keyword>
<name>A0A3G2JBW4_9ACTN</name>
<sequence>MPQPDEEPFEELLAFDTRGLEDWDEGRALAALGGRHGALYRNHLLIALRLDAWVEAESRRTDTDARYRAGYTQALQDMAAFLRQTYYLPEGPD</sequence>